<dbReference type="Pfam" id="PF08281">
    <property type="entry name" value="Sigma70_r4_2"/>
    <property type="match status" value="1"/>
</dbReference>
<evidence type="ECO:0000256" key="5">
    <source>
        <dbReference type="ARBA" id="ARBA00023163"/>
    </source>
</evidence>
<dbReference type="GO" id="GO:0003677">
    <property type="term" value="F:DNA binding"/>
    <property type="evidence" value="ECO:0007669"/>
    <property type="project" value="UniProtKB-KW"/>
</dbReference>
<keyword evidence="5 6" id="KW-0804">Transcription</keyword>
<dbReference type="SUPFAM" id="SSF88946">
    <property type="entry name" value="Sigma2 domain of RNA polymerase sigma factors"/>
    <property type="match status" value="1"/>
</dbReference>
<dbReference type="SUPFAM" id="SSF88659">
    <property type="entry name" value="Sigma3 and sigma4 domains of RNA polymerase sigma factors"/>
    <property type="match status" value="1"/>
</dbReference>
<keyword evidence="4 6" id="KW-0238">DNA-binding</keyword>
<dbReference type="InterPro" id="IPR013325">
    <property type="entry name" value="RNA_pol_sigma_r2"/>
</dbReference>
<dbReference type="PROSITE" id="PS01063">
    <property type="entry name" value="SIGMA70_ECF"/>
    <property type="match status" value="1"/>
</dbReference>
<dbReference type="Gene3D" id="1.10.10.10">
    <property type="entry name" value="Winged helix-like DNA-binding domain superfamily/Winged helix DNA-binding domain"/>
    <property type="match status" value="1"/>
</dbReference>
<feature type="region of interest" description="Disordered" evidence="7">
    <location>
        <begin position="169"/>
        <end position="232"/>
    </location>
</feature>
<keyword evidence="3 6" id="KW-0731">Sigma factor</keyword>
<dbReference type="InterPro" id="IPR014284">
    <property type="entry name" value="RNA_pol_sigma-70_dom"/>
</dbReference>
<evidence type="ECO:0000259" key="8">
    <source>
        <dbReference type="Pfam" id="PF04542"/>
    </source>
</evidence>
<evidence type="ECO:0000256" key="4">
    <source>
        <dbReference type="ARBA" id="ARBA00023125"/>
    </source>
</evidence>
<evidence type="ECO:0000256" key="7">
    <source>
        <dbReference type="SAM" id="MobiDB-lite"/>
    </source>
</evidence>
<accession>A0AAE4ZB80</accession>
<evidence type="ECO:0000313" key="10">
    <source>
        <dbReference type="EMBL" id="NIR76498.1"/>
    </source>
</evidence>
<dbReference type="EMBL" id="JAACAK010000130">
    <property type="protein sequence ID" value="NIR76498.1"/>
    <property type="molecule type" value="Genomic_DNA"/>
</dbReference>
<dbReference type="InterPro" id="IPR007627">
    <property type="entry name" value="RNA_pol_sigma70_r2"/>
</dbReference>
<reference evidence="10 11" key="1">
    <citation type="submission" date="2020-01" db="EMBL/GenBank/DDBJ databases">
        <title>Genomes assembled from Gulf of Kutch pelagic sediment metagenomes.</title>
        <authorList>
            <person name="Chandrashekar M."/>
            <person name="Mahajan M.S."/>
            <person name="Dave K.J."/>
            <person name="Vatsa P."/>
            <person name="Nathani N.M."/>
        </authorList>
    </citation>
    <scope>NUCLEOTIDE SEQUENCE [LARGE SCALE GENOMIC DNA]</scope>
    <source>
        <strain evidence="10">KS3-K002</strain>
    </source>
</reference>
<dbReference type="NCBIfam" id="TIGR02937">
    <property type="entry name" value="sigma70-ECF"/>
    <property type="match status" value="1"/>
</dbReference>
<evidence type="ECO:0000256" key="1">
    <source>
        <dbReference type="ARBA" id="ARBA00010641"/>
    </source>
</evidence>
<comment type="caution">
    <text evidence="10">The sequence shown here is derived from an EMBL/GenBank/DDBJ whole genome shotgun (WGS) entry which is preliminary data.</text>
</comment>
<dbReference type="InterPro" id="IPR013324">
    <property type="entry name" value="RNA_pol_sigma_r3/r4-like"/>
</dbReference>
<sequence length="232" mass="26181">MSNAERRRFEREVLPHLDTLRRVALRFAGGEADADDLVQETLLKAFRAWGRLRDDSNVRAWLLTILRNTYINLWRRPRRRAVHLELGAAESLPLQISGVGNPEKRFFHKQVDPDIRAAIDDLPDEYRTAFLLQVLEGHGCESIAGILSVPVGTVKSRVHRARNALRRQLRDRGRNGTRPGPAIENDRAIAAQGARASRLMPSRFSKRAMRPQPPNASLTANSSSFSPRLNGK</sequence>
<feature type="domain" description="RNA polymerase sigma factor 70 region 4 type 2" evidence="9">
    <location>
        <begin position="115"/>
        <end position="165"/>
    </location>
</feature>
<dbReference type="InterPro" id="IPR000838">
    <property type="entry name" value="RNA_pol_sigma70_ECF_CS"/>
</dbReference>
<gene>
    <name evidence="10" type="ORF">GWO12_15565</name>
</gene>
<feature type="domain" description="RNA polymerase sigma-70 region 2" evidence="8">
    <location>
        <begin position="15"/>
        <end position="79"/>
    </location>
</feature>
<dbReference type="GO" id="GO:0016987">
    <property type="term" value="F:sigma factor activity"/>
    <property type="evidence" value="ECO:0007669"/>
    <property type="project" value="UniProtKB-KW"/>
</dbReference>
<dbReference type="PANTHER" id="PTHR43133">
    <property type="entry name" value="RNA POLYMERASE ECF-TYPE SIGMA FACTO"/>
    <property type="match status" value="1"/>
</dbReference>
<dbReference type="Gene3D" id="1.10.1740.10">
    <property type="match status" value="1"/>
</dbReference>
<name>A0AAE4ZB80_9BACT</name>
<dbReference type="CDD" id="cd06171">
    <property type="entry name" value="Sigma70_r4"/>
    <property type="match status" value="1"/>
</dbReference>
<dbReference type="Pfam" id="PF04542">
    <property type="entry name" value="Sigma70_r2"/>
    <property type="match status" value="1"/>
</dbReference>
<protein>
    <recommendedName>
        <fullName evidence="6">RNA polymerase sigma factor</fullName>
    </recommendedName>
</protein>
<evidence type="ECO:0000256" key="6">
    <source>
        <dbReference type="RuleBase" id="RU000716"/>
    </source>
</evidence>
<comment type="similarity">
    <text evidence="1 6">Belongs to the sigma-70 factor family. ECF subfamily.</text>
</comment>
<dbReference type="InterPro" id="IPR013249">
    <property type="entry name" value="RNA_pol_sigma70_r4_t2"/>
</dbReference>
<evidence type="ECO:0000256" key="2">
    <source>
        <dbReference type="ARBA" id="ARBA00023015"/>
    </source>
</evidence>
<feature type="compositionally biased region" description="Polar residues" evidence="7">
    <location>
        <begin position="215"/>
        <end position="232"/>
    </location>
</feature>
<proteinExistence type="inferred from homology"/>
<evidence type="ECO:0000256" key="3">
    <source>
        <dbReference type="ARBA" id="ARBA00023082"/>
    </source>
</evidence>
<dbReference type="Proteomes" id="UP000702544">
    <property type="component" value="Unassembled WGS sequence"/>
</dbReference>
<keyword evidence="2 6" id="KW-0805">Transcription regulation</keyword>
<dbReference type="InterPro" id="IPR036388">
    <property type="entry name" value="WH-like_DNA-bd_sf"/>
</dbReference>
<dbReference type="AlphaFoldDB" id="A0AAE4ZB80"/>
<evidence type="ECO:0000259" key="9">
    <source>
        <dbReference type="Pfam" id="PF08281"/>
    </source>
</evidence>
<dbReference type="PANTHER" id="PTHR43133:SF25">
    <property type="entry name" value="RNA POLYMERASE SIGMA FACTOR RFAY-RELATED"/>
    <property type="match status" value="1"/>
</dbReference>
<organism evidence="10 11">
    <name type="scientific">Candidatus Kutchimonas denitrificans</name>
    <dbReference type="NCBI Taxonomy" id="3056748"/>
    <lineage>
        <taxon>Bacteria</taxon>
        <taxon>Pseudomonadati</taxon>
        <taxon>Gemmatimonadota</taxon>
        <taxon>Gemmatimonadia</taxon>
        <taxon>Candidatus Palauibacterales</taxon>
        <taxon>Candidatus Palauibacteraceae</taxon>
        <taxon>Candidatus Kutchimonas</taxon>
    </lineage>
</organism>
<dbReference type="InterPro" id="IPR039425">
    <property type="entry name" value="RNA_pol_sigma-70-like"/>
</dbReference>
<evidence type="ECO:0000313" key="11">
    <source>
        <dbReference type="Proteomes" id="UP000702544"/>
    </source>
</evidence>
<dbReference type="GO" id="GO:0006352">
    <property type="term" value="P:DNA-templated transcription initiation"/>
    <property type="evidence" value="ECO:0007669"/>
    <property type="project" value="InterPro"/>
</dbReference>